<evidence type="ECO:0000256" key="3">
    <source>
        <dbReference type="ARBA" id="ARBA00022801"/>
    </source>
</evidence>
<evidence type="ECO:0000259" key="8">
    <source>
        <dbReference type="Pfam" id="PF00717"/>
    </source>
</evidence>
<dbReference type="SUPFAM" id="SSF51306">
    <property type="entry name" value="LexA/Signal peptidase"/>
    <property type="match status" value="1"/>
</dbReference>
<accession>A0ABS5ZNX4</accession>
<evidence type="ECO:0000256" key="2">
    <source>
        <dbReference type="ARBA" id="ARBA00022763"/>
    </source>
</evidence>
<protein>
    <submittedName>
        <fullName evidence="9">LexA family transcriptional regulator</fullName>
    </submittedName>
</protein>
<dbReference type="InterPro" id="IPR039418">
    <property type="entry name" value="LexA-like"/>
</dbReference>
<organism evidence="9 10">
    <name type="scientific">Acidithiobacillus concretivorus</name>
    <dbReference type="NCBI Taxonomy" id="3063952"/>
    <lineage>
        <taxon>Bacteria</taxon>
        <taxon>Pseudomonadati</taxon>
        <taxon>Pseudomonadota</taxon>
        <taxon>Acidithiobacillia</taxon>
        <taxon>Acidithiobacillales</taxon>
        <taxon>Acidithiobacillaceae</taxon>
        <taxon>Acidithiobacillus</taxon>
    </lineage>
</organism>
<proteinExistence type="inferred from homology"/>
<evidence type="ECO:0000256" key="4">
    <source>
        <dbReference type="ARBA" id="ARBA00022813"/>
    </source>
</evidence>
<feature type="domain" description="Peptidase S24/S26A/S26B/S26C" evidence="8">
    <location>
        <begin position="14"/>
        <end position="130"/>
    </location>
</feature>
<reference evidence="9 10" key="1">
    <citation type="journal article" date="2021" name="ISME J.">
        <title>Genomic evolution of the class Acidithiobacillia: deep-branching Proteobacteria living in extreme acidic conditions.</title>
        <authorList>
            <person name="Moya-Beltran A."/>
            <person name="Beard S."/>
            <person name="Rojas-Villalobos C."/>
            <person name="Issotta F."/>
            <person name="Gallardo Y."/>
            <person name="Ulloa R."/>
            <person name="Giaveno A."/>
            <person name="Degli Esposti M."/>
            <person name="Johnson D.B."/>
            <person name="Quatrini R."/>
        </authorList>
    </citation>
    <scope>NUCLEOTIDE SEQUENCE [LARGE SCALE GENOMIC DNA]</scope>
    <source>
        <strain evidence="9 10">ATCC 19703</strain>
    </source>
</reference>
<gene>
    <name evidence="9" type="ORF">HJG40_05695</name>
</gene>
<dbReference type="PRINTS" id="PR00726">
    <property type="entry name" value="LEXASERPTASE"/>
</dbReference>
<dbReference type="EMBL" id="JABELD010000037">
    <property type="protein sequence ID" value="MBU2738289.1"/>
    <property type="molecule type" value="Genomic_DNA"/>
</dbReference>
<dbReference type="InterPro" id="IPR015927">
    <property type="entry name" value="Peptidase_S24_S26A/B/C"/>
</dbReference>
<dbReference type="PANTHER" id="PTHR33516">
    <property type="entry name" value="LEXA REPRESSOR"/>
    <property type="match status" value="1"/>
</dbReference>
<dbReference type="NCBIfam" id="NF007621">
    <property type="entry name" value="PRK10276.1"/>
    <property type="match status" value="1"/>
</dbReference>
<evidence type="ECO:0000256" key="7">
    <source>
        <dbReference type="RuleBase" id="RU003991"/>
    </source>
</evidence>
<dbReference type="PANTHER" id="PTHR33516:SF2">
    <property type="entry name" value="LEXA REPRESSOR-RELATED"/>
    <property type="match status" value="1"/>
</dbReference>
<dbReference type="InterPro" id="IPR050077">
    <property type="entry name" value="LexA_repressor"/>
</dbReference>
<dbReference type="Proteomes" id="UP001197028">
    <property type="component" value="Unassembled WGS sequence"/>
</dbReference>
<keyword evidence="10" id="KW-1185">Reference proteome</keyword>
<keyword evidence="4 7" id="KW-0068">Autocatalytic cleavage</keyword>
<keyword evidence="2" id="KW-0227">DNA damage</keyword>
<comment type="caution">
    <text evidence="9">The sequence shown here is derived from an EMBL/GenBank/DDBJ whole genome shotgun (WGS) entry which is preliminary data.</text>
</comment>
<dbReference type="InterPro" id="IPR006197">
    <property type="entry name" value="Peptidase_S24_LexA"/>
</dbReference>
<dbReference type="InterPro" id="IPR036286">
    <property type="entry name" value="LexA/Signal_pep-like_sf"/>
</dbReference>
<dbReference type="CDD" id="cd06529">
    <property type="entry name" value="S24_LexA-like"/>
    <property type="match status" value="1"/>
</dbReference>
<evidence type="ECO:0000256" key="5">
    <source>
        <dbReference type="ARBA" id="ARBA00023204"/>
    </source>
</evidence>
<name>A0ABS5ZNX4_9PROT</name>
<comment type="similarity">
    <text evidence="1 7">Belongs to the peptidase S24 family.</text>
</comment>
<evidence type="ECO:0000256" key="1">
    <source>
        <dbReference type="ARBA" id="ARBA00007484"/>
    </source>
</evidence>
<evidence type="ECO:0000313" key="10">
    <source>
        <dbReference type="Proteomes" id="UP001197028"/>
    </source>
</evidence>
<dbReference type="Gene3D" id="2.10.109.10">
    <property type="entry name" value="Umud Fragment, subunit A"/>
    <property type="match status" value="1"/>
</dbReference>
<sequence length="136" mass="14788">MRRDVHAPSSTVPLFISKVAAGMPSPADDYVEKTLDLNEYCLPHSEASFFLKVSGNSMTGAAIHDGDILVVDRSIPPKSGQVVIAMLDGELTVKRFLNEGGKVLLQPENPDYPTITISPNQDFSVMGTVIFVVHKF</sequence>
<evidence type="ECO:0000313" key="9">
    <source>
        <dbReference type="EMBL" id="MBU2738289.1"/>
    </source>
</evidence>
<keyword evidence="5" id="KW-0234">DNA repair</keyword>
<keyword evidence="6" id="KW-0742">SOS response</keyword>
<evidence type="ECO:0000256" key="6">
    <source>
        <dbReference type="ARBA" id="ARBA00023236"/>
    </source>
</evidence>
<keyword evidence="3 7" id="KW-0378">Hydrolase</keyword>
<dbReference type="Pfam" id="PF00717">
    <property type="entry name" value="Peptidase_S24"/>
    <property type="match status" value="1"/>
</dbReference>